<organism evidence="2 3">
    <name type="scientific">Sitophilus oryzae</name>
    <name type="common">Rice weevil</name>
    <name type="synonym">Curculio oryzae</name>
    <dbReference type="NCBI Taxonomy" id="7048"/>
    <lineage>
        <taxon>Eukaryota</taxon>
        <taxon>Metazoa</taxon>
        <taxon>Ecdysozoa</taxon>
        <taxon>Arthropoda</taxon>
        <taxon>Hexapoda</taxon>
        <taxon>Insecta</taxon>
        <taxon>Pterygota</taxon>
        <taxon>Neoptera</taxon>
        <taxon>Endopterygota</taxon>
        <taxon>Coleoptera</taxon>
        <taxon>Polyphaga</taxon>
        <taxon>Cucujiformia</taxon>
        <taxon>Curculionidae</taxon>
        <taxon>Dryophthorinae</taxon>
        <taxon>Sitophilus</taxon>
    </lineage>
</organism>
<evidence type="ECO:0000313" key="2">
    <source>
        <dbReference type="Proteomes" id="UP000504635"/>
    </source>
</evidence>
<feature type="compositionally biased region" description="Polar residues" evidence="1">
    <location>
        <begin position="71"/>
        <end position="104"/>
    </location>
</feature>
<reference evidence="3" key="1">
    <citation type="submission" date="2025-08" db="UniProtKB">
        <authorList>
            <consortium name="RefSeq"/>
        </authorList>
    </citation>
    <scope>IDENTIFICATION</scope>
    <source>
        <tissue evidence="3">Gonads</tissue>
    </source>
</reference>
<sequence length="294" mass="32634">MLQSMIKDAVKEYLQEALQDQGTQGSSSSNQASKSTPPANAKGSNKQNTSKSTGKANAKPNTPKPNPQKASTSKENQNNPVAQVTKKTANLKISNNPQQNSNKNGPAKKNKTNPPQTAQTKEKTHTEGTKVIKTVKQVKTVVQTEIISPAQTIQVTSTNLNVKKEKPQKPSNVPQDPDKKAKVNKKKPQNQKNSGDVEKKKEKQNCADLNRPGKTWMYLGNMKSGTTDFEIKSYLDLKFPGHSFEVEQLGRWKDAKTESFKVEADNDILEEFKNPTNWHSAVKVTKFIFFKNKA</sequence>
<feature type="region of interest" description="Disordered" evidence="1">
    <location>
        <begin position="17"/>
        <end position="131"/>
    </location>
</feature>
<dbReference type="KEGG" id="soy:115877554"/>
<dbReference type="GeneID" id="115877554"/>
<feature type="compositionally biased region" description="Polar residues" evidence="1">
    <location>
        <begin position="36"/>
        <end position="54"/>
    </location>
</feature>
<proteinExistence type="predicted"/>
<dbReference type="Proteomes" id="UP000504635">
    <property type="component" value="Unplaced"/>
</dbReference>
<keyword evidence="2" id="KW-1185">Reference proteome</keyword>
<dbReference type="AlphaFoldDB" id="A0A6J2XE93"/>
<feature type="compositionally biased region" description="Basic and acidic residues" evidence="1">
    <location>
        <begin position="195"/>
        <end position="205"/>
    </location>
</feature>
<feature type="compositionally biased region" description="Basic and acidic residues" evidence="1">
    <location>
        <begin position="120"/>
        <end position="130"/>
    </location>
</feature>
<feature type="compositionally biased region" description="Low complexity" evidence="1">
    <location>
        <begin position="19"/>
        <end position="35"/>
    </location>
</feature>
<accession>A0A6J2XE93</accession>
<dbReference type="OrthoDB" id="6784751at2759"/>
<evidence type="ECO:0000313" key="3">
    <source>
        <dbReference type="RefSeq" id="XP_030749653.1"/>
    </source>
</evidence>
<protein>
    <submittedName>
        <fullName evidence="3">Sporozoite surface protein 2-like</fullName>
    </submittedName>
</protein>
<feature type="region of interest" description="Disordered" evidence="1">
    <location>
        <begin position="158"/>
        <end position="206"/>
    </location>
</feature>
<name>A0A6J2XE93_SITOR</name>
<dbReference type="InParanoid" id="A0A6J2XE93"/>
<gene>
    <name evidence="3" type="primary">LOC115877554</name>
</gene>
<evidence type="ECO:0000256" key="1">
    <source>
        <dbReference type="SAM" id="MobiDB-lite"/>
    </source>
</evidence>
<dbReference type="RefSeq" id="XP_030749653.1">
    <property type="nucleotide sequence ID" value="XM_030893793.1"/>
</dbReference>